<protein>
    <submittedName>
        <fullName evidence="1">Uncharacterized protein</fullName>
    </submittedName>
</protein>
<name>A0A0F9BXM3_9ZZZZ</name>
<dbReference type="EMBL" id="LAZR01047059">
    <property type="protein sequence ID" value="KKK95099.1"/>
    <property type="molecule type" value="Genomic_DNA"/>
</dbReference>
<accession>A0A0F9BXM3</accession>
<evidence type="ECO:0000313" key="1">
    <source>
        <dbReference type="EMBL" id="KKK95099.1"/>
    </source>
</evidence>
<organism evidence="1">
    <name type="scientific">marine sediment metagenome</name>
    <dbReference type="NCBI Taxonomy" id="412755"/>
    <lineage>
        <taxon>unclassified sequences</taxon>
        <taxon>metagenomes</taxon>
        <taxon>ecological metagenomes</taxon>
    </lineage>
</organism>
<sequence length="86" mass="9884">MKRKLKPEESRSGYINDFSFNPDWEKHKAICGYEHCIELMPLEHKNTSCPIFGHNCPGGVAMVKECKSQIEDIPEERIYQGDINAT</sequence>
<reference evidence="1" key="1">
    <citation type="journal article" date="2015" name="Nature">
        <title>Complex archaea that bridge the gap between prokaryotes and eukaryotes.</title>
        <authorList>
            <person name="Spang A."/>
            <person name="Saw J.H."/>
            <person name="Jorgensen S.L."/>
            <person name="Zaremba-Niedzwiedzka K."/>
            <person name="Martijn J."/>
            <person name="Lind A.E."/>
            <person name="van Eijk R."/>
            <person name="Schleper C."/>
            <person name="Guy L."/>
            <person name="Ettema T.J."/>
        </authorList>
    </citation>
    <scope>NUCLEOTIDE SEQUENCE</scope>
</reference>
<dbReference type="AlphaFoldDB" id="A0A0F9BXM3"/>
<gene>
    <name evidence="1" type="ORF">LCGC14_2676210</name>
</gene>
<proteinExistence type="predicted"/>
<comment type="caution">
    <text evidence="1">The sequence shown here is derived from an EMBL/GenBank/DDBJ whole genome shotgun (WGS) entry which is preliminary data.</text>
</comment>